<keyword evidence="1" id="KW-0808">Transferase</keyword>
<evidence type="ECO:0000313" key="4">
    <source>
        <dbReference type="EMBL" id="TGG89722.1"/>
    </source>
</evidence>
<dbReference type="GO" id="GO:0016301">
    <property type="term" value="F:kinase activity"/>
    <property type="evidence" value="ECO:0007669"/>
    <property type="project" value="UniProtKB-KW"/>
</dbReference>
<evidence type="ECO:0000259" key="3">
    <source>
        <dbReference type="Pfam" id="PF00294"/>
    </source>
</evidence>
<reference evidence="4 5" key="1">
    <citation type="submission" date="2018-10" db="EMBL/GenBank/DDBJ databases">
        <title>Isolation of pseudouridimycin from Streptomyces albus DSM 40763.</title>
        <authorList>
            <person name="Rosenqvist P."/>
            <person name="Metsae-Ketelae M."/>
            <person name="Virta P."/>
        </authorList>
    </citation>
    <scope>NUCLEOTIDE SEQUENCE [LARGE SCALE GENOMIC DNA]</scope>
    <source>
        <strain evidence="4 5">DSM 40763</strain>
    </source>
</reference>
<dbReference type="PANTHER" id="PTHR10584:SF166">
    <property type="entry name" value="RIBOKINASE"/>
    <property type="match status" value="1"/>
</dbReference>
<organism evidence="4 5">
    <name type="scientific">Streptomyces albus</name>
    <dbReference type="NCBI Taxonomy" id="1888"/>
    <lineage>
        <taxon>Bacteria</taxon>
        <taxon>Bacillati</taxon>
        <taxon>Actinomycetota</taxon>
        <taxon>Actinomycetes</taxon>
        <taxon>Kitasatosporales</taxon>
        <taxon>Streptomycetaceae</taxon>
        <taxon>Streptomyces</taxon>
    </lineage>
</organism>
<dbReference type="Pfam" id="PF00294">
    <property type="entry name" value="PfkB"/>
    <property type="match status" value="1"/>
</dbReference>
<feature type="domain" description="Carbohydrate kinase PfkB" evidence="3">
    <location>
        <begin position="16"/>
        <end position="306"/>
    </location>
</feature>
<dbReference type="GeneID" id="75184397"/>
<accession>A0A8H1QVK8</accession>
<dbReference type="InterPro" id="IPR002173">
    <property type="entry name" value="Carboh/pur_kinase_PfkB_CS"/>
</dbReference>
<dbReference type="GO" id="GO:0005829">
    <property type="term" value="C:cytosol"/>
    <property type="evidence" value="ECO:0007669"/>
    <property type="project" value="TreeGrafter"/>
</dbReference>
<sequence length="332" mass="33598">MNADGTPPPAGPRLILAGSVIVDMVLRVPRLPERGGDVLASHAVQTAGGGFNVLAAARRMGLPAVYGGGHGTGPFGDLVRSALAAEGVTPLLTPRPGRDTGYCVALVDAEGERTFVTATGVEGELSAAEARLLAAEPRPGDLVQLSGYGLVHAGAGERLTALAEDLAPGVVLCLDPGPLVADIDADRLARVLSRVDWLSCNRREARLLTGLADADAAARALVDRLRPGAGVLVRGDADGCWLAEAGAAPVHVPGRPVEAVDSNGAGDAHVGAFLALLGHGARPSEAARGANVAASVAVTRRGPATGPTAAEVAALLDEHDPLVPLLTRQERA</sequence>
<dbReference type="PANTHER" id="PTHR10584">
    <property type="entry name" value="SUGAR KINASE"/>
    <property type="match status" value="1"/>
</dbReference>
<evidence type="ECO:0000256" key="1">
    <source>
        <dbReference type="ARBA" id="ARBA00022679"/>
    </source>
</evidence>
<gene>
    <name evidence="4" type="ORF">D8771_02235</name>
</gene>
<dbReference type="PROSITE" id="PS00584">
    <property type="entry name" value="PFKB_KINASES_2"/>
    <property type="match status" value="1"/>
</dbReference>
<dbReference type="EMBL" id="RCIY01000002">
    <property type="protein sequence ID" value="TGG89722.1"/>
    <property type="molecule type" value="Genomic_DNA"/>
</dbReference>
<dbReference type="RefSeq" id="WP_016468264.1">
    <property type="nucleotide sequence ID" value="NZ_BNEJ01000017.1"/>
</dbReference>
<dbReference type="InterPro" id="IPR011611">
    <property type="entry name" value="PfkB_dom"/>
</dbReference>
<evidence type="ECO:0000256" key="2">
    <source>
        <dbReference type="ARBA" id="ARBA00022777"/>
    </source>
</evidence>
<dbReference type="Proteomes" id="UP000298111">
    <property type="component" value="Unassembled WGS sequence"/>
</dbReference>
<dbReference type="SUPFAM" id="SSF53613">
    <property type="entry name" value="Ribokinase-like"/>
    <property type="match status" value="1"/>
</dbReference>
<keyword evidence="2 4" id="KW-0418">Kinase</keyword>
<evidence type="ECO:0000313" key="5">
    <source>
        <dbReference type="Proteomes" id="UP000298111"/>
    </source>
</evidence>
<dbReference type="Gene3D" id="3.40.1190.20">
    <property type="match status" value="1"/>
</dbReference>
<dbReference type="InterPro" id="IPR029056">
    <property type="entry name" value="Ribokinase-like"/>
</dbReference>
<protein>
    <submittedName>
        <fullName evidence="4">Sugar kinase</fullName>
    </submittedName>
</protein>
<comment type="caution">
    <text evidence="4">The sequence shown here is derived from an EMBL/GenBank/DDBJ whole genome shotgun (WGS) entry which is preliminary data.</text>
</comment>
<dbReference type="AlphaFoldDB" id="A0A8H1QVK8"/>
<name>A0A8H1QVK8_9ACTN</name>
<proteinExistence type="predicted"/>